<dbReference type="AlphaFoldDB" id="A0A2U1S8F2"/>
<evidence type="ECO:0000313" key="1">
    <source>
        <dbReference type="EMBL" id="PWB86329.1"/>
    </source>
</evidence>
<accession>A0A2U1S8F2</accession>
<dbReference type="EMBL" id="MZGU01000004">
    <property type="protein sequence ID" value="PWB86329.1"/>
    <property type="molecule type" value="Genomic_DNA"/>
</dbReference>
<reference evidence="1 2" key="1">
    <citation type="submission" date="2017-03" db="EMBL/GenBank/DDBJ databases">
        <title>Genome sequence of Methanobrevibacter wosei.</title>
        <authorList>
            <person name="Poehlein A."/>
            <person name="Seedorf H."/>
            <person name="Daniel R."/>
        </authorList>
    </citation>
    <scope>NUCLEOTIDE SEQUENCE [LARGE SCALE GENOMIC DNA]</scope>
    <source>
        <strain evidence="1 2">DSM 11979</strain>
    </source>
</reference>
<evidence type="ECO:0000313" key="2">
    <source>
        <dbReference type="Proteomes" id="UP000245577"/>
    </source>
</evidence>
<comment type="caution">
    <text evidence="1">The sequence shown here is derived from an EMBL/GenBank/DDBJ whole genome shotgun (WGS) entry which is preliminary data.</text>
</comment>
<proteinExistence type="predicted"/>
<dbReference type="RefSeq" id="WP_165807934.1">
    <property type="nucleotide sequence ID" value="NZ_MZGU01000004.1"/>
</dbReference>
<gene>
    <name evidence="1" type="ORF">MBBWO_11840</name>
</gene>
<organism evidence="1 2">
    <name type="scientific">Methanobrevibacter woesei</name>
    <dbReference type="NCBI Taxonomy" id="190976"/>
    <lineage>
        <taxon>Archaea</taxon>
        <taxon>Methanobacteriati</taxon>
        <taxon>Methanobacteriota</taxon>
        <taxon>Methanomada group</taxon>
        <taxon>Methanobacteria</taxon>
        <taxon>Methanobacteriales</taxon>
        <taxon>Methanobacteriaceae</taxon>
        <taxon>Methanobrevibacter</taxon>
    </lineage>
</organism>
<sequence>MNIVVPAAVAGAMGIDDIDTIAKKATREAYITSAIPGGIERARDVAKRAATIVKDMS</sequence>
<protein>
    <submittedName>
        <fullName evidence="1">Uncharacterized protein</fullName>
    </submittedName>
</protein>
<keyword evidence="2" id="KW-1185">Reference proteome</keyword>
<dbReference type="OrthoDB" id="142266at2157"/>
<name>A0A2U1S8F2_9EURY</name>
<dbReference type="Proteomes" id="UP000245577">
    <property type="component" value="Unassembled WGS sequence"/>
</dbReference>